<sequence>MGGDDVHLRCLARLQLKSSYLPINFLQLQKLALKRSLSAKPKLVAPLSAAMPSTQPTKKGGPSRDRPNSSMEASKA</sequence>
<dbReference type="AlphaFoldDB" id="A0A418PYJ2"/>
<organism evidence="2 3">
    <name type="scientific">Sphingomonas edaphi</name>
    <dbReference type="NCBI Taxonomy" id="2315689"/>
    <lineage>
        <taxon>Bacteria</taxon>
        <taxon>Pseudomonadati</taxon>
        <taxon>Pseudomonadota</taxon>
        <taxon>Alphaproteobacteria</taxon>
        <taxon>Sphingomonadales</taxon>
        <taxon>Sphingomonadaceae</taxon>
        <taxon>Sphingomonas</taxon>
    </lineage>
</organism>
<dbReference type="EMBL" id="QXTF01000003">
    <property type="protein sequence ID" value="RIX27347.1"/>
    <property type="molecule type" value="Genomic_DNA"/>
</dbReference>
<proteinExistence type="predicted"/>
<evidence type="ECO:0000256" key="1">
    <source>
        <dbReference type="SAM" id="MobiDB-lite"/>
    </source>
</evidence>
<evidence type="ECO:0000313" key="2">
    <source>
        <dbReference type="EMBL" id="RIX27347.1"/>
    </source>
</evidence>
<keyword evidence="3" id="KW-1185">Reference proteome</keyword>
<reference evidence="2 3" key="1">
    <citation type="submission" date="2018-09" db="EMBL/GenBank/DDBJ databases">
        <title>Sphingomonas sp. DAC4.</title>
        <authorList>
            <person name="Seo T."/>
        </authorList>
    </citation>
    <scope>NUCLEOTIDE SEQUENCE [LARGE SCALE GENOMIC DNA]</scope>
    <source>
        <strain evidence="2 3">DAC4</strain>
    </source>
</reference>
<comment type="caution">
    <text evidence="2">The sequence shown here is derived from an EMBL/GenBank/DDBJ whole genome shotgun (WGS) entry which is preliminary data.</text>
</comment>
<accession>A0A418PYJ2</accession>
<feature type="region of interest" description="Disordered" evidence="1">
    <location>
        <begin position="45"/>
        <end position="76"/>
    </location>
</feature>
<protein>
    <submittedName>
        <fullName evidence="2">Uncharacterized protein</fullName>
    </submittedName>
</protein>
<name>A0A418PYJ2_9SPHN</name>
<gene>
    <name evidence="2" type="ORF">D3M59_09880</name>
</gene>
<dbReference type="Proteomes" id="UP000285023">
    <property type="component" value="Unassembled WGS sequence"/>
</dbReference>
<evidence type="ECO:0000313" key="3">
    <source>
        <dbReference type="Proteomes" id="UP000285023"/>
    </source>
</evidence>